<protein>
    <submittedName>
        <fullName evidence="1">DUF3189 family protein</fullName>
    </submittedName>
</protein>
<dbReference type="InterPro" id="IPR021525">
    <property type="entry name" value="DUF3189"/>
</dbReference>
<dbReference type="Proteomes" id="UP000293846">
    <property type="component" value="Unassembled WGS sequence"/>
</dbReference>
<dbReference type="Pfam" id="PF11385">
    <property type="entry name" value="DUF3189"/>
    <property type="match status" value="1"/>
</dbReference>
<dbReference type="OrthoDB" id="1680616at2"/>
<gene>
    <name evidence="1" type="ORF">E0Y62_18760</name>
</gene>
<dbReference type="AlphaFoldDB" id="A0A4R1AVY5"/>
<reference evidence="1 2" key="1">
    <citation type="submission" date="2019-03" db="EMBL/GenBank/DDBJ databases">
        <authorList>
            <person name="Jensen L."/>
            <person name="Storgaard J."/>
            <person name="Sulaj E."/>
            <person name="Schramm A."/>
            <person name="Marshall I.P.G."/>
        </authorList>
    </citation>
    <scope>NUCLEOTIDE SEQUENCE [LARGE SCALE GENOMIC DNA]</scope>
    <source>
        <strain evidence="1 2">2017H2G3</strain>
    </source>
</reference>
<evidence type="ECO:0000313" key="1">
    <source>
        <dbReference type="EMBL" id="TCJ02607.1"/>
    </source>
</evidence>
<keyword evidence="2" id="KW-1185">Reference proteome</keyword>
<evidence type="ECO:0000313" key="2">
    <source>
        <dbReference type="Proteomes" id="UP000293846"/>
    </source>
</evidence>
<sequence>MIFIYNDYGGTHTTSLAAALHLQIIKPSSFPLSSEEILAVPYFNQLTKQDFGKLIFHGKDHDGNPVYTIGRKSQKLVVPSLESLGTMLFEHFKIEERLIFSNTSPTVPKIMSVGGFFSRGLNIDFIGVPLLIKGAKQCVRNIYDLVETTKQAAHNPSQDKIIVLENSQFQK</sequence>
<dbReference type="RefSeq" id="WP_057766065.1">
    <property type="nucleotide sequence ID" value="NZ_CP183326.1"/>
</dbReference>
<accession>A0A4R1AVY5</accession>
<proteinExistence type="predicted"/>
<dbReference type="STRING" id="1742358.GCA_001439605_01337"/>
<name>A0A4R1AVY5_9BACI</name>
<organism evidence="1 2">
    <name type="scientific">Cytobacillus praedii</name>
    <dbReference type="NCBI Taxonomy" id="1742358"/>
    <lineage>
        <taxon>Bacteria</taxon>
        <taxon>Bacillati</taxon>
        <taxon>Bacillota</taxon>
        <taxon>Bacilli</taxon>
        <taxon>Bacillales</taxon>
        <taxon>Bacillaceae</taxon>
        <taxon>Cytobacillus</taxon>
    </lineage>
</organism>
<comment type="caution">
    <text evidence="1">The sequence shown here is derived from an EMBL/GenBank/DDBJ whole genome shotgun (WGS) entry which is preliminary data.</text>
</comment>
<dbReference type="EMBL" id="SJTH01000030">
    <property type="protein sequence ID" value="TCJ02607.1"/>
    <property type="molecule type" value="Genomic_DNA"/>
</dbReference>